<evidence type="ECO:0000256" key="3">
    <source>
        <dbReference type="ARBA" id="ARBA00011033"/>
    </source>
</evidence>
<keyword evidence="7 9" id="KW-0051">Antiviral defense</keyword>
<dbReference type="GO" id="GO:0005615">
    <property type="term" value="C:extracellular space"/>
    <property type="evidence" value="ECO:0007669"/>
    <property type="project" value="UniProtKB-KW"/>
</dbReference>
<accession>K7EZ12</accession>
<feature type="chain" id="PRO_5003904449" evidence="10">
    <location>
        <begin position="22"/>
        <end position="188"/>
    </location>
</feature>
<organism evidence="11 12">
    <name type="scientific">Pelodiscus sinensis</name>
    <name type="common">Chinese softshell turtle</name>
    <name type="synonym">Trionyx sinensis</name>
    <dbReference type="NCBI Taxonomy" id="13735"/>
    <lineage>
        <taxon>Eukaryota</taxon>
        <taxon>Metazoa</taxon>
        <taxon>Chordata</taxon>
        <taxon>Craniata</taxon>
        <taxon>Vertebrata</taxon>
        <taxon>Euteleostomi</taxon>
        <taxon>Archelosauria</taxon>
        <taxon>Testudinata</taxon>
        <taxon>Testudines</taxon>
        <taxon>Cryptodira</taxon>
        <taxon>Trionychia</taxon>
        <taxon>Trionychidae</taxon>
        <taxon>Pelodiscus</taxon>
    </lineage>
</organism>
<dbReference type="PANTHER" id="PTHR11691:SF73">
    <property type="entry name" value="INTERFERON BETA"/>
    <property type="match status" value="1"/>
</dbReference>
<evidence type="ECO:0000256" key="2">
    <source>
        <dbReference type="ARBA" id="ARBA00004613"/>
    </source>
</evidence>
<dbReference type="OMA" id="CSWEISR"/>
<dbReference type="AlphaFoldDB" id="K7EZ12"/>
<proteinExistence type="inferred from homology"/>
<dbReference type="GO" id="GO:0006955">
    <property type="term" value="P:immune response"/>
    <property type="evidence" value="ECO:0007669"/>
    <property type="project" value="UniProtKB-ARBA"/>
</dbReference>
<reference evidence="11" key="3">
    <citation type="submission" date="2025-08" db="UniProtKB">
        <authorList>
            <consortium name="Ensembl"/>
        </authorList>
    </citation>
    <scope>IDENTIFICATION</scope>
</reference>
<dbReference type="GO" id="GO:0005126">
    <property type="term" value="F:cytokine receptor binding"/>
    <property type="evidence" value="ECO:0007669"/>
    <property type="project" value="InterPro"/>
</dbReference>
<evidence type="ECO:0000256" key="5">
    <source>
        <dbReference type="ARBA" id="ARBA00022525"/>
    </source>
</evidence>
<dbReference type="Gene3D" id="1.20.1250.10">
    <property type="match status" value="1"/>
</dbReference>
<keyword evidence="8" id="KW-1015">Disulfide bond</keyword>
<evidence type="ECO:0000313" key="12">
    <source>
        <dbReference type="Proteomes" id="UP000007267"/>
    </source>
</evidence>
<comment type="similarity">
    <text evidence="3 9">Belongs to the alpha/beta interferon family.</text>
</comment>
<evidence type="ECO:0000256" key="10">
    <source>
        <dbReference type="SAM" id="SignalP"/>
    </source>
</evidence>
<name>K7EZ12_PELSI</name>
<evidence type="ECO:0000313" key="11">
    <source>
        <dbReference type="Ensembl" id="ENSPSIP00000001022.1"/>
    </source>
</evidence>
<evidence type="ECO:0000256" key="8">
    <source>
        <dbReference type="ARBA" id="ARBA00023157"/>
    </source>
</evidence>
<dbReference type="InterPro" id="IPR000471">
    <property type="entry name" value="Interferon_alpha/beta/delta"/>
</dbReference>
<dbReference type="GO" id="GO:0005125">
    <property type="term" value="F:cytokine activity"/>
    <property type="evidence" value="ECO:0007669"/>
    <property type="project" value="UniProtKB-KW"/>
</dbReference>
<evidence type="ECO:0000256" key="7">
    <source>
        <dbReference type="ARBA" id="ARBA00023118"/>
    </source>
</evidence>
<reference evidence="12" key="1">
    <citation type="submission" date="2011-10" db="EMBL/GenBank/DDBJ databases">
        <authorList>
            <consortium name="Soft-shell Turtle Genome Consortium"/>
        </authorList>
    </citation>
    <scope>NUCLEOTIDE SEQUENCE [LARGE SCALE GENOMIC DNA]</scope>
    <source>
        <strain evidence="12">Daiwa-1</strain>
    </source>
</reference>
<comment type="function">
    <text evidence="1">Has antiviral activities.</text>
</comment>
<keyword evidence="6 10" id="KW-0732">Signal</keyword>
<keyword evidence="12" id="KW-1185">Reference proteome</keyword>
<reference evidence="11" key="4">
    <citation type="submission" date="2025-09" db="UniProtKB">
        <authorList>
            <consortium name="Ensembl"/>
        </authorList>
    </citation>
    <scope>IDENTIFICATION</scope>
</reference>
<evidence type="ECO:0000256" key="1">
    <source>
        <dbReference type="ARBA" id="ARBA00002718"/>
    </source>
</evidence>
<protein>
    <submittedName>
        <fullName evidence="11">Interferon beta-like</fullName>
    </submittedName>
</protein>
<evidence type="ECO:0000256" key="4">
    <source>
        <dbReference type="ARBA" id="ARBA00022514"/>
    </source>
</evidence>
<dbReference type="GeneTree" id="ENSGT01000000214430"/>
<dbReference type="GO" id="GO:0051607">
    <property type="term" value="P:defense response to virus"/>
    <property type="evidence" value="ECO:0007669"/>
    <property type="project" value="UniProtKB-KW"/>
</dbReference>
<dbReference type="PRINTS" id="PR00266">
    <property type="entry name" value="INTERFERONAB"/>
</dbReference>
<dbReference type="Proteomes" id="UP000007267">
    <property type="component" value="Unassembled WGS sequence"/>
</dbReference>
<dbReference type="STRING" id="13735.ENSPSIP00000001022"/>
<feature type="signal peptide" evidence="10">
    <location>
        <begin position="1"/>
        <end position="21"/>
    </location>
</feature>
<dbReference type="Pfam" id="PF00143">
    <property type="entry name" value="Interferon"/>
    <property type="match status" value="1"/>
</dbReference>
<keyword evidence="4 9" id="KW-0202">Cytokine</keyword>
<sequence length="188" mass="21842">MINRSLLPFSLMLLLSSETSCLDCNRIHVLQSKMNSKSLEHLEKMGGPFPFQCLNERSAFKATDILKVRLAQQENAKAAIQQILQELFQIFSKNLTHAAWDGTSIKEFQNGIHQQIEKLEVCLSAEVEKETTYPGNESLLHTSLKLRRYFQTVRHFLKEKQYSRCAWEIIRLEVSRCFLVLNILTKRI</sequence>
<dbReference type="InterPro" id="IPR009079">
    <property type="entry name" value="4_helix_cytokine-like_core"/>
</dbReference>
<dbReference type="Ensembl" id="ENSPSIT00000001024.1">
    <property type="protein sequence ID" value="ENSPSIP00000001022.1"/>
    <property type="gene ID" value="ENSPSIG00000001024.1"/>
</dbReference>
<dbReference type="EMBL" id="AGCU01132976">
    <property type="status" value="NOT_ANNOTATED_CDS"/>
    <property type="molecule type" value="Genomic_DNA"/>
</dbReference>
<keyword evidence="5" id="KW-0964">Secreted</keyword>
<dbReference type="SUPFAM" id="SSF47266">
    <property type="entry name" value="4-helical cytokines"/>
    <property type="match status" value="1"/>
</dbReference>
<dbReference type="SMART" id="SM00076">
    <property type="entry name" value="IFabd"/>
    <property type="match status" value="1"/>
</dbReference>
<dbReference type="HOGENOM" id="CLU_109427_1_0_1"/>
<dbReference type="PANTHER" id="PTHR11691">
    <property type="entry name" value="TYPE I INTERFERON"/>
    <property type="match status" value="1"/>
</dbReference>
<evidence type="ECO:0000256" key="9">
    <source>
        <dbReference type="RuleBase" id="RU000436"/>
    </source>
</evidence>
<dbReference type="eggNOG" id="ENOG502S65R">
    <property type="taxonomic scope" value="Eukaryota"/>
</dbReference>
<reference evidence="12" key="2">
    <citation type="journal article" date="2013" name="Nat. Genet.">
        <title>The draft genomes of soft-shell turtle and green sea turtle yield insights into the development and evolution of the turtle-specific body plan.</title>
        <authorList>
            <person name="Wang Z."/>
            <person name="Pascual-Anaya J."/>
            <person name="Zadissa A."/>
            <person name="Li W."/>
            <person name="Niimura Y."/>
            <person name="Huang Z."/>
            <person name="Li C."/>
            <person name="White S."/>
            <person name="Xiong Z."/>
            <person name="Fang D."/>
            <person name="Wang B."/>
            <person name="Ming Y."/>
            <person name="Chen Y."/>
            <person name="Zheng Y."/>
            <person name="Kuraku S."/>
            <person name="Pignatelli M."/>
            <person name="Herrero J."/>
            <person name="Beal K."/>
            <person name="Nozawa M."/>
            <person name="Li Q."/>
            <person name="Wang J."/>
            <person name="Zhang H."/>
            <person name="Yu L."/>
            <person name="Shigenobu S."/>
            <person name="Wang J."/>
            <person name="Liu J."/>
            <person name="Flicek P."/>
            <person name="Searle S."/>
            <person name="Wang J."/>
            <person name="Kuratani S."/>
            <person name="Yin Y."/>
            <person name="Aken B."/>
            <person name="Zhang G."/>
            <person name="Irie N."/>
        </authorList>
    </citation>
    <scope>NUCLEOTIDE SEQUENCE [LARGE SCALE GENOMIC DNA]</scope>
    <source>
        <strain evidence="12">Daiwa-1</strain>
    </source>
</reference>
<evidence type="ECO:0000256" key="6">
    <source>
        <dbReference type="ARBA" id="ARBA00022729"/>
    </source>
</evidence>
<comment type="subcellular location">
    <subcellularLocation>
        <location evidence="2">Secreted</location>
    </subcellularLocation>
</comment>